<reference evidence="1" key="1">
    <citation type="submission" date="2017-02" db="UniProtKB">
        <authorList>
            <consortium name="WormBaseParasite"/>
        </authorList>
    </citation>
    <scope>IDENTIFICATION</scope>
</reference>
<dbReference type="AlphaFoldDB" id="A0A0R3Q633"/>
<sequence length="59" mass="6963">MWRFEVAITIKVKIKWFYVRIYMADFPTFGKVQLVHIILHEMTLSSTSSIPGVVQDFML</sequence>
<organism evidence="1">
    <name type="scientific">Brugia timori</name>
    <dbReference type="NCBI Taxonomy" id="42155"/>
    <lineage>
        <taxon>Eukaryota</taxon>
        <taxon>Metazoa</taxon>
        <taxon>Ecdysozoa</taxon>
        <taxon>Nematoda</taxon>
        <taxon>Chromadorea</taxon>
        <taxon>Rhabditida</taxon>
        <taxon>Spirurina</taxon>
        <taxon>Spiruromorpha</taxon>
        <taxon>Filarioidea</taxon>
        <taxon>Onchocercidae</taxon>
        <taxon>Brugia</taxon>
    </lineage>
</organism>
<accession>A0A0R3Q633</accession>
<protein>
    <submittedName>
        <fullName evidence="1">Uncharacterized protein</fullName>
    </submittedName>
</protein>
<proteinExistence type="predicted"/>
<dbReference type="WBParaSite" id="BTMF_0000178401-mRNA-1">
    <property type="protein sequence ID" value="BTMF_0000178401-mRNA-1"/>
    <property type="gene ID" value="BTMF_0000178401"/>
</dbReference>
<evidence type="ECO:0000313" key="1">
    <source>
        <dbReference type="WBParaSite" id="BTMF_0000178401-mRNA-1"/>
    </source>
</evidence>
<name>A0A0R3Q633_9BILA</name>